<protein>
    <recommendedName>
        <fullName evidence="3">Enhancer of polycomb-like N-terminal domain-containing protein</fullName>
    </recommendedName>
</protein>
<accession>A0A9W8JYE7</accession>
<comment type="caution">
    <text evidence="4">The sequence shown here is derived from an EMBL/GenBank/DDBJ whole genome shotgun (WGS) entry which is preliminary data.</text>
</comment>
<feature type="region of interest" description="Disordered" evidence="1">
    <location>
        <begin position="380"/>
        <end position="402"/>
    </location>
</feature>
<dbReference type="PANTHER" id="PTHR13793:SF107">
    <property type="entry name" value="BROMODOMAIN-CONTAINING PROTEIN HOMOLOG"/>
    <property type="match status" value="1"/>
</dbReference>
<evidence type="ECO:0000313" key="4">
    <source>
        <dbReference type="EMBL" id="KAJ3504556.1"/>
    </source>
</evidence>
<dbReference type="GO" id="GO:0006357">
    <property type="term" value="P:regulation of transcription by RNA polymerase II"/>
    <property type="evidence" value="ECO:0007669"/>
    <property type="project" value="TreeGrafter"/>
</dbReference>
<feature type="transmembrane region" description="Helical" evidence="2">
    <location>
        <begin position="12"/>
        <end position="33"/>
    </location>
</feature>
<evidence type="ECO:0000259" key="3">
    <source>
        <dbReference type="Pfam" id="PF10513"/>
    </source>
</evidence>
<reference evidence="4" key="1">
    <citation type="submission" date="2022-07" db="EMBL/GenBank/DDBJ databases">
        <title>Genome Sequence of Agrocybe chaxingu.</title>
        <authorList>
            <person name="Buettner E."/>
        </authorList>
    </citation>
    <scope>NUCLEOTIDE SEQUENCE</scope>
    <source>
        <strain evidence="4">MP-N11</strain>
    </source>
</reference>
<dbReference type="AlphaFoldDB" id="A0A9W8JYE7"/>
<dbReference type="Gene3D" id="3.30.40.10">
    <property type="entry name" value="Zinc/RING finger domain, C3HC4 (zinc finger)"/>
    <property type="match status" value="1"/>
</dbReference>
<dbReference type="Proteomes" id="UP001148786">
    <property type="component" value="Unassembled WGS sequence"/>
</dbReference>
<dbReference type="Pfam" id="PF10513">
    <property type="entry name" value="EPL1"/>
    <property type="match status" value="1"/>
</dbReference>
<organism evidence="4 5">
    <name type="scientific">Agrocybe chaxingu</name>
    <dbReference type="NCBI Taxonomy" id="84603"/>
    <lineage>
        <taxon>Eukaryota</taxon>
        <taxon>Fungi</taxon>
        <taxon>Dikarya</taxon>
        <taxon>Basidiomycota</taxon>
        <taxon>Agaricomycotina</taxon>
        <taxon>Agaricomycetes</taxon>
        <taxon>Agaricomycetidae</taxon>
        <taxon>Agaricales</taxon>
        <taxon>Agaricineae</taxon>
        <taxon>Strophariaceae</taxon>
        <taxon>Agrocybe</taxon>
    </lineage>
</organism>
<sequence length="451" mass="50048">MSFFARRAGRVDAIVIACICVQLGFQMMIYMAFASLQILLVQSIPEGGPMGMLNGVAQMLSSGTRSIAPTFASSLFSVSLQRQLLGGNLVYLVLISLVLAGIQAAQFLSNPPEKKENRRSQQSTATFFSGGDLEGEEYDDPSGMEDYREPETPCSRGSVNIYSLRITSNDEVDRPAPLKAQLASATLLRAPTPSKGHNDKDVTLSSRKMARGHHHHHHHAASPAASALPKVEFEIAKDDVMKLPAGVHEAAPRAYGYNDFSEFRRPDHYIRHIEPLESDLAKLVEYDMDEQDQEWLEAVNADRKKDQMDKVSLEVFEIMMDRLEKEWFDLTKNIPKQDFAMPSEDSTCAVCDDSEGENSNAIVFCDGCNLAVHQGALVSSSSPAPSYSTRPTSSTSSPTPTHNTLECYRRTLKGICDGLYELFGFLEIAQFGSYDFFMKAMVLARNKWSER</sequence>
<dbReference type="InterPro" id="IPR019542">
    <property type="entry name" value="Enhancer_polycomb-like_N"/>
</dbReference>
<dbReference type="InterPro" id="IPR011011">
    <property type="entry name" value="Znf_FYVE_PHD"/>
</dbReference>
<feature type="domain" description="Enhancer of polycomb-like N-terminal" evidence="3">
    <location>
        <begin position="164"/>
        <end position="326"/>
    </location>
</feature>
<dbReference type="SUPFAM" id="SSF57903">
    <property type="entry name" value="FYVE/PHD zinc finger"/>
    <property type="match status" value="1"/>
</dbReference>
<dbReference type="PANTHER" id="PTHR13793">
    <property type="entry name" value="PHD FINGER PROTEINS"/>
    <property type="match status" value="1"/>
</dbReference>
<keyword evidence="2" id="KW-0472">Membrane</keyword>
<keyword evidence="2" id="KW-1133">Transmembrane helix</keyword>
<dbReference type="InterPro" id="IPR013083">
    <property type="entry name" value="Znf_RING/FYVE/PHD"/>
</dbReference>
<gene>
    <name evidence="4" type="ORF">NLJ89_g7875</name>
</gene>
<keyword evidence="2" id="KW-0812">Transmembrane</keyword>
<feature type="compositionally biased region" description="Low complexity" evidence="1">
    <location>
        <begin position="380"/>
        <end position="401"/>
    </location>
</feature>
<feature type="transmembrane region" description="Helical" evidence="2">
    <location>
        <begin position="89"/>
        <end position="109"/>
    </location>
</feature>
<dbReference type="OrthoDB" id="20839at2759"/>
<evidence type="ECO:0000313" key="5">
    <source>
        <dbReference type="Proteomes" id="UP001148786"/>
    </source>
</evidence>
<proteinExistence type="predicted"/>
<feature type="region of interest" description="Disordered" evidence="1">
    <location>
        <begin position="111"/>
        <end position="156"/>
    </location>
</feature>
<dbReference type="InterPro" id="IPR050701">
    <property type="entry name" value="Histone_Mod_Regulator"/>
</dbReference>
<evidence type="ECO:0000256" key="1">
    <source>
        <dbReference type="SAM" id="MobiDB-lite"/>
    </source>
</evidence>
<dbReference type="EMBL" id="JANKHO010000994">
    <property type="protein sequence ID" value="KAJ3504556.1"/>
    <property type="molecule type" value="Genomic_DNA"/>
</dbReference>
<name>A0A9W8JYE7_9AGAR</name>
<feature type="compositionally biased region" description="Acidic residues" evidence="1">
    <location>
        <begin position="133"/>
        <end position="143"/>
    </location>
</feature>
<evidence type="ECO:0000256" key="2">
    <source>
        <dbReference type="SAM" id="Phobius"/>
    </source>
</evidence>
<keyword evidence="5" id="KW-1185">Reference proteome</keyword>